<reference evidence="2 3" key="2">
    <citation type="submission" date="2019-08" db="EMBL/GenBank/DDBJ databases">
        <title>Emerging of two pre-pandemic pathogenic O4:KUT lineages of Vibrio parahaemolyticus in coastal eastern China.</title>
        <authorList>
            <person name="Yu H."/>
        </authorList>
    </citation>
    <scope>NUCLEOTIDE SEQUENCE [LARGE SCALE GENOMIC DNA]</scope>
    <source>
        <strain evidence="2 3">HZ17-383</strain>
    </source>
</reference>
<name>A0A2R9VV64_VIBPH</name>
<dbReference type="EMBL" id="VRMQ01000001">
    <property type="protein sequence ID" value="TXN18049.1"/>
    <property type="molecule type" value="Genomic_DNA"/>
</dbReference>
<organism evidence="2 3">
    <name type="scientific">Vibrio parahaemolyticus</name>
    <dbReference type="NCBI Taxonomy" id="670"/>
    <lineage>
        <taxon>Bacteria</taxon>
        <taxon>Pseudomonadati</taxon>
        <taxon>Pseudomonadota</taxon>
        <taxon>Gammaproteobacteria</taxon>
        <taxon>Vibrionales</taxon>
        <taxon>Vibrionaceae</taxon>
        <taxon>Vibrio</taxon>
    </lineage>
</organism>
<dbReference type="Proteomes" id="UP000464718">
    <property type="component" value="Chromosome ii"/>
</dbReference>
<reference evidence="1 4" key="1">
    <citation type="submission" date="2018-12" db="EMBL/GenBank/DDBJ databases">
        <title>Genomic insights into the evolutionary origins and pathogenicity of five Vibrio parahaemolyticus strains isolated from the shrimp with acute hepatopancreatic necrosis disease (AHPND).</title>
        <authorList>
            <person name="Yang Q."/>
            <person name="Dong X."/>
            <person name="Xie G."/>
            <person name="Fu S."/>
            <person name="Zou P."/>
            <person name="Sun J."/>
            <person name="Wang Y."/>
            <person name="Huang J."/>
        </authorList>
    </citation>
    <scope>NUCLEOTIDE SEQUENCE [LARGE SCALE GENOMIC DNA]</scope>
    <source>
        <strain evidence="1 4">20160303005-1</strain>
    </source>
</reference>
<sequence length="71" mass="8174">MNNYNDTKDNENLNCPICQCDEYLISSNGEKFTCAACGFHTKNFSSIQCLYQAPYLQSKIKQIHNLSHSRH</sequence>
<protein>
    <recommendedName>
        <fullName evidence="5">Transcription initiation factor TFIIIB</fullName>
    </recommendedName>
</protein>
<evidence type="ECO:0000313" key="2">
    <source>
        <dbReference type="EMBL" id="TXN18049.1"/>
    </source>
</evidence>
<evidence type="ECO:0008006" key="5">
    <source>
        <dbReference type="Google" id="ProtNLM"/>
    </source>
</evidence>
<proteinExistence type="predicted"/>
<dbReference type="EMBL" id="CP034299">
    <property type="protein sequence ID" value="QHH12515.1"/>
    <property type="molecule type" value="Genomic_DNA"/>
</dbReference>
<dbReference type="Proteomes" id="UP000321504">
    <property type="component" value="Unassembled WGS sequence"/>
</dbReference>
<dbReference type="OrthoDB" id="5906210at2"/>
<accession>A0A2R9VV64</accession>
<evidence type="ECO:0000313" key="3">
    <source>
        <dbReference type="Proteomes" id="UP000321504"/>
    </source>
</evidence>
<gene>
    <name evidence="1" type="ORF">EHC69_24955</name>
    <name evidence="2" type="ORF">FVP01_03410</name>
</gene>
<evidence type="ECO:0000313" key="1">
    <source>
        <dbReference type="EMBL" id="QHH12515.1"/>
    </source>
</evidence>
<evidence type="ECO:0000313" key="4">
    <source>
        <dbReference type="Proteomes" id="UP000464718"/>
    </source>
</evidence>
<dbReference type="AlphaFoldDB" id="A0A2R9VV64"/>